<proteinExistence type="predicted"/>
<gene>
    <name evidence="2" type="ORF">AM588_10007757</name>
</gene>
<dbReference type="Proteomes" id="UP000054636">
    <property type="component" value="Unassembled WGS sequence"/>
</dbReference>
<dbReference type="Gene3D" id="1.10.20.10">
    <property type="entry name" value="Histone, subunit A"/>
    <property type="match status" value="1"/>
</dbReference>
<organism evidence="2 3">
    <name type="scientific">Phytophthora nicotianae</name>
    <name type="common">Potato buckeye rot agent</name>
    <name type="synonym">Phytophthora parasitica</name>
    <dbReference type="NCBI Taxonomy" id="4792"/>
    <lineage>
        <taxon>Eukaryota</taxon>
        <taxon>Sar</taxon>
        <taxon>Stramenopiles</taxon>
        <taxon>Oomycota</taxon>
        <taxon>Peronosporomycetes</taxon>
        <taxon>Peronosporales</taxon>
        <taxon>Peronosporaceae</taxon>
        <taxon>Phytophthora</taxon>
    </lineage>
</organism>
<feature type="compositionally biased region" description="Acidic residues" evidence="1">
    <location>
        <begin position="194"/>
        <end position="205"/>
    </location>
</feature>
<protein>
    <recommendedName>
        <fullName evidence="4">Transcription factor CBF/NF-Y/archaeal histone domain-containing protein</fullName>
    </recommendedName>
</protein>
<name>A0A0W8DQE0_PHYNI</name>
<feature type="region of interest" description="Disordered" evidence="1">
    <location>
        <begin position="98"/>
        <end position="205"/>
    </location>
</feature>
<evidence type="ECO:0000256" key="1">
    <source>
        <dbReference type="SAM" id="MobiDB-lite"/>
    </source>
</evidence>
<evidence type="ECO:0000313" key="3">
    <source>
        <dbReference type="Proteomes" id="UP000054636"/>
    </source>
</evidence>
<dbReference type="CDD" id="cd22928">
    <property type="entry name" value="HFD_POLE3_DPB4"/>
    <property type="match status" value="1"/>
</dbReference>
<dbReference type="AlphaFoldDB" id="A0A0W8DQE0"/>
<dbReference type="GO" id="GO:0046982">
    <property type="term" value="F:protein heterodimerization activity"/>
    <property type="evidence" value="ECO:0007669"/>
    <property type="project" value="InterPro"/>
</dbReference>
<accession>A0A0W8DQE0</accession>
<reference evidence="2 3" key="1">
    <citation type="submission" date="2015-11" db="EMBL/GenBank/DDBJ databases">
        <title>Genomes and virulence difference between two physiological races of Phytophthora nicotianae.</title>
        <authorList>
            <person name="Liu H."/>
            <person name="Ma X."/>
            <person name="Yu H."/>
            <person name="Fang D."/>
            <person name="Li Y."/>
            <person name="Wang X."/>
            <person name="Wang W."/>
            <person name="Dong Y."/>
            <person name="Xiao B."/>
        </authorList>
    </citation>
    <scope>NUCLEOTIDE SEQUENCE [LARGE SCALE GENOMIC DNA]</scope>
    <source>
        <strain evidence="3">race 1</strain>
    </source>
</reference>
<feature type="compositionally biased region" description="Acidic residues" evidence="1">
    <location>
        <begin position="124"/>
        <end position="143"/>
    </location>
</feature>
<evidence type="ECO:0000313" key="2">
    <source>
        <dbReference type="EMBL" id="KUF98602.1"/>
    </source>
</evidence>
<sequence length="205" mass="22392">MEHEHAASLTARAVKKALPERAILTKDARQTLNSAASMFTLYLASITITLKDVLQTLRDADFEHFIEPVEACLQGQVAYRGRKLSHLLTVIAATEAKAAASRKKNQKSMVEEEEGGETTNEVAEQLDEVAIDTNEEDGGEDEGMMSVDEPSDAENGGNADEDTEEKGSPDEAMQGEANTEQEPDETTREQKTQDEDDSAEAMEQS</sequence>
<dbReference type="EMBL" id="LNFP01000062">
    <property type="protein sequence ID" value="KUF98602.1"/>
    <property type="molecule type" value="Genomic_DNA"/>
</dbReference>
<comment type="caution">
    <text evidence="2">The sequence shown here is derived from an EMBL/GenBank/DDBJ whole genome shotgun (WGS) entry which is preliminary data.</text>
</comment>
<dbReference type="SUPFAM" id="SSF47113">
    <property type="entry name" value="Histone-fold"/>
    <property type="match status" value="1"/>
</dbReference>
<evidence type="ECO:0008006" key="4">
    <source>
        <dbReference type="Google" id="ProtNLM"/>
    </source>
</evidence>
<dbReference type="InterPro" id="IPR009072">
    <property type="entry name" value="Histone-fold"/>
</dbReference>